<evidence type="ECO:0000313" key="3">
    <source>
        <dbReference type="Proteomes" id="UP000186922"/>
    </source>
</evidence>
<dbReference type="Proteomes" id="UP000186922">
    <property type="component" value="Unassembled WGS sequence"/>
</dbReference>
<organism evidence="2 3">
    <name type="scientific">Ramazzottius varieornatus</name>
    <name type="common">Water bear</name>
    <name type="synonym">Tardigrade</name>
    <dbReference type="NCBI Taxonomy" id="947166"/>
    <lineage>
        <taxon>Eukaryota</taxon>
        <taxon>Metazoa</taxon>
        <taxon>Ecdysozoa</taxon>
        <taxon>Tardigrada</taxon>
        <taxon>Eutardigrada</taxon>
        <taxon>Parachela</taxon>
        <taxon>Hypsibioidea</taxon>
        <taxon>Ramazzottiidae</taxon>
        <taxon>Ramazzottius</taxon>
    </lineage>
</organism>
<feature type="region of interest" description="Disordered" evidence="1">
    <location>
        <begin position="28"/>
        <end position="55"/>
    </location>
</feature>
<dbReference type="AlphaFoldDB" id="A0A1D1W3H7"/>
<name>A0A1D1W3H7_RAMVA</name>
<keyword evidence="3" id="KW-1185">Reference proteome</keyword>
<sequence>MWHSKIIWDLLRQKISAAAALHLESSTTQLTDRHQEEHHRLVQKQSPTIRHSEMEKQYDYQRCSVDEEDHRAVLPTRLQNLESRFRKCEHSKRRKSSNFN</sequence>
<gene>
    <name evidence="2" type="primary">RvY_17616-1</name>
    <name evidence="2" type="synonym">RvY_17616.1</name>
    <name evidence="2" type="ORF">RvY_17616</name>
</gene>
<proteinExistence type="predicted"/>
<evidence type="ECO:0000256" key="1">
    <source>
        <dbReference type="SAM" id="MobiDB-lite"/>
    </source>
</evidence>
<accession>A0A1D1W3H7</accession>
<comment type="caution">
    <text evidence="2">The sequence shown here is derived from an EMBL/GenBank/DDBJ whole genome shotgun (WGS) entry which is preliminary data.</text>
</comment>
<feature type="compositionally biased region" description="Basic and acidic residues" evidence="1">
    <location>
        <begin position="31"/>
        <end position="40"/>
    </location>
</feature>
<protein>
    <submittedName>
        <fullName evidence="2">Uncharacterized protein</fullName>
    </submittedName>
</protein>
<dbReference type="EMBL" id="BDGG01000016">
    <property type="protein sequence ID" value="GAV07826.1"/>
    <property type="molecule type" value="Genomic_DNA"/>
</dbReference>
<reference evidence="2 3" key="1">
    <citation type="journal article" date="2016" name="Nat. Commun.">
        <title>Extremotolerant tardigrade genome and improved radiotolerance of human cultured cells by tardigrade-unique protein.</title>
        <authorList>
            <person name="Hashimoto T."/>
            <person name="Horikawa D.D."/>
            <person name="Saito Y."/>
            <person name="Kuwahara H."/>
            <person name="Kozuka-Hata H."/>
            <person name="Shin-I T."/>
            <person name="Minakuchi Y."/>
            <person name="Ohishi K."/>
            <person name="Motoyama A."/>
            <person name="Aizu T."/>
            <person name="Enomoto A."/>
            <person name="Kondo K."/>
            <person name="Tanaka S."/>
            <person name="Hara Y."/>
            <person name="Koshikawa S."/>
            <person name="Sagara H."/>
            <person name="Miura T."/>
            <person name="Yokobori S."/>
            <person name="Miyagawa K."/>
            <person name="Suzuki Y."/>
            <person name="Kubo T."/>
            <person name="Oyama M."/>
            <person name="Kohara Y."/>
            <person name="Fujiyama A."/>
            <person name="Arakawa K."/>
            <person name="Katayama T."/>
            <person name="Toyoda A."/>
            <person name="Kunieda T."/>
        </authorList>
    </citation>
    <scope>NUCLEOTIDE SEQUENCE [LARGE SCALE GENOMIC DNA]</scope>
    <source>
        <strain evidence="2 3">YOKOZUNA-1</strain>
    </source>
</reference>
<evidence type="ECO:0000313" key="2">
    <source>
        <dbReference type="EMBL" id="GAV07826.1"/>
    </source>
</evidence>